<feature type="domain" description="FAD dependent oxidoreductase" evidence="2">
    <location>
        <begin position="31"/>
        <end position="383"/>
    </location>
</feature>
<organism evidence="3 4">
    <name type="scientific">Woeseia oceani</name>
    <dbReference type="NCBI Taxonomy" id="1548547"/>
    <lineage>
        <taxon>Bacteria</taxon>
        <taxon>Pseudomonadati</taxon>
        <taxon>Pseudomonadota</taxon>
        <taxon>Gammaproteobacteria</taxon>
        <taxon>Woeseiales</taxon>
        <taxon>Woeseiaceae</taxon>
        <taxon>Woeseia</taxon>
    </lineage>
</organism>
<dbReference type="PANTHER" id="PTHR13847">
    <property type="entry name" value="SARCOSINE DEHYDROGENASE-RELATED"/>
    <property type="match status" value="1"/>
</dbReference>
<dbReference type="GO" id="GO:0005737">
    <property type="term" value="C:cytoplasm"/>
    <property type="evidence" value="ECO:0007669"/>
    <property type="project" value="TreeGrafter"/>
</dbReference>
<evidence type="ECO:0000256" key="1">
    <source>
        <dbReference type="ARBA" id="ARBA00023002"/>
    </source>
</evidence>
<gene>
    <name evidence="3" type="ORF">BA177_00195</name>
</gene>
<dbReference type="Gene3D" id="3.50.50.60">
    <property type="entry name" value="FAD/NAD(P)-binding domain"/>
    <property type="match status" value="1"/>
</dbReference>
<keyword evidence="4" id="KW-1185">Reference proteome</keyword>
<dbReference type="InterPro" id="IPR006076">
    <property type="entry name" value="FAD-dep_OxRdtase"/>
</dbReference>
<dbReference type="EMBL" id="CP016268">
    <property type="protein sequence ID" value="ANO49845.1"/>
    <property type="molecule type" value="Genomic_DNA"/>
</dbReference>
<proteinExistence type="predicted"/>
<reference evidence="3 4" key="1">
    <citation type="submission" date="2016-06" db="EMBL/GenBank/DDBJ databases">
        <title>Complete genome sequence of a deep-branching marine Gamma Proteobacterium Woeseia oceani type strain XK5.</title>
        <authorList>
            <person name="Mu D."/>
            <person name="Du Z."/>
        </authorList>
    </citation>
    <scope>NUCLEOTIDE SEQUENCE [LARGE SCALE GENOMIC DNA]</scope>
    <source>
        <strain evidence="3 4">XK5</strain>
    </source>
</reference>
<accession>A0A193LBE2</accession>
<dbReference type="PANTHER" id="PTHR13847:SF281">
    <property type="entry name" value="FAD DEPENDENT OXIDOREDUCTASE DOMAIN-CONTAINING PROTEIN"/>
    <property type="match status" value="1"/>
</dbReference>
<evidence type="ECO:0000259" key="2">
    <source>
        <dbReference type="Pfam" id="PF01266"/>
    </source>
</evidence>
<name>A0A193LBE2_9GAMM</name>
<dbReference type="GO" id="GO:0016491">
    <property type="term" value="F:oxidoreductase activity"/>
    <property type="evidence" value="ECO:0007669"/>
    <property type="project" value="UniProtKB-KW"/>
</dbReference>
<keyword evidence="1" id="KW-0560">Oxidoreductase</keyword>
<dbReference type="SUPFAM" id="SSF51905">
    <property type="entry name" value="FAD/NAD(P)-binding domain"/>
    <property type="match status" value="1"/>
</dbReference>
<evidence type="ECO:0000313" key="4">
    <source>
        <dbReference type="Proteomes" id="UP000092695"/>
    </source>
</evidence>
<dbReference type="RefSeq" id="WP_068611661.1">
    <property type="nucleotide sequence ID" value="NZ_CP016268.1"/>
</dbReference>
<protein>
    <submittedName>
        <fullName evidence="3">FAD-dependent oxidoreductase</fullName>
    </submittedName>
</protein>
<dbReference type="Pfam" id="PF01266">
    <property type="entry name" value="DAO"/>
    <property type="match status" value="1"/>
</dbReference>
<dbReference type="InterPro" id="IPR036188">
    <property type="entry name" value="FAD/NAD-bd_sf"/>
</dbReference>
<dbReference type="KEGG" id="woc:BA177_00195"/>
<evidence type="ECO:0000313" key="3">
    <source>
        <dbReference type="EMBL" id="ANO49845.1"/>
    </source>
</evidence>
<dbReference type="AlphaFoldDB" id="A0A193LBE2"/>
<sequence length="427" mass="46023">MQNDPRTHGLWEVSAPPVPPTEVLTDNITADVVIIGAGFTGLSAALHLAEDKQHAVVLEAGEIGFGGSGRNVGLVNAGMWIKPFDLCNTLGDTLGRRLIDQLSDAPAMVFELVEKYGMACEALNNGTLHCAVGQSGLREVTERARQWRSLGASVELLDAKSTREKVGTGTYSGALLDRRAGTIQPLAYARALARAAIAGGATVHTSSPVVSAEPAPGGWKIKTSRGSVTASRVIVATNTYSNGFSQALQTELVRLPYFNVATRRLSDSLLASILPERQGLWNTSAVLSSMRLDAEGRLIFGSVGALRGTGKQIHRNWARRALSKLFPQLSDVEFEHEWYGWIGMTPDSLPRFHRLEQNIISISGYNGRGIGAGTSFGRDLARLVTGRMTEAELSLPLSEVANTQFRVAKESFYEIGSQVAHMVGHRF</sequence>
<dbReference type="STRING" id="1548547.BA177_00195"/>
<dbReference type="Gene3D" id="3.30.9.10">
    <property type="entry name" value="D-Amino Acid Oxidase, subunit A, domain 2"/>
    <property type="match status" value="1"/>
</dbReference>
<dbReference type="OrthoDB" id="311718at2"/>
<dbReference type="Proteomes" id="UP000092695">
    <property type="component" value="Chromosome"/>
</dbReference>